<feature type="domain" description="Histidine kinase" evidence="9">
    <location>
        <begin position="153"/>
        <end position="363"/>
    </location>
</feature>
<dbReference type="SUPFAM" id="SSF47384">
    <property type="entry name" value="Homodimeric domain of signal transducing histidine kinase"/>
    <property type="match status" value="1"/>
</dbReference>
<evidence type="ECO:0000313" key="12">
    <source>
        <dbReference type="EMBL" id="ABK18174.1"/>
    </source>
</evidence>
<keyword evidence="8" id="KW-0902">Two-component regulatory system</keyword>
<dbReference type="KEGG" id="sfu:Sfum_2495"/>
<keyword evidence="13" id="KW-1185">Reference proteome</keyword>
<dbReference type="SUPFAM" id="SSF55785">
    <property type="entry name" value="PYP-like sensor domain (PAS domain)"/>
    <property type="match status" value="1"/>
</dbReference>
<dbReference type="Gene3D" id="3.30.565.10">
    <property type="entry name" value="Histidine kinase-like ATPase, C-terminal domain"/>
    <property type="match status" value="1"/>
</dbReference>
<keyword evidence="3" id="KW-0597">Phosphoprotein</keyword>
<reference evidence="12 13" key="1">
    <citation type="submission" date="2006-10" db="EMBL/GenBank/DDBJ databases">
        <title>Complete sequence of Syntrophobacter fumaroxidans MPOB.</title>
        <authorList>
            <consortium name="US DOE Joint Genome Institute"/>
            <person name="Copeland A."/>
            <person name="Lucas S."/>
            <person name="Lapidus A."/>
            <person name="Barry K."/>
            <person name="Detter J.C."/>
            <person name="Glavina del Rio T."/>
            <person name="Hammon N."/>
            <person name="Israni S."/>
            <person name="Pitluck S."/>
            <person name="Goltsman E.G."/>
            <person name="Martinez M."/>
            <person name="Schmutz J."/>
            <person name="Larimer F."/>
            <person name="Land M."/>
            <person name="Hauser L."/>
            <person name="Kyrpides N."/>
            <person name="Kim E."/>
            <person name="Boone D.R."/>
            <person name="Brockman F."/>
            <person name="Culley D."/>
            <person name="Ferry J."/>
            <person name="Gunsalus R."/>
            <person name="McInerney M.J."/>
            <person name="Morrison M."/>
            <person name="Plugge C."/>
            <person name="Rohlin L."/>
            <person name="Scholten J."/>
            <person name="Sieber J."/>
            <person name="Stams A.J.M."/>
            <person name="Worm P."/>
            <person name="Henstra A.M."/>
            <person name="Richardson P."/>
        </authorList>
    </citation>
    <scope>NUCLEOTIDE SEQUENCE [LARGE SCALE GENOMIC DNA]</scope>
    <source>
        <strain evidence="13">DSM 10017 / MPOB</strain>
    </source>
</reference>
<dbReference type="PANTHER" id="PTHR43065:SF10">
    <property type="entry name" value="PEROXIDE STRESS-ACTIVATED HISTIDINE KINASE MAK3"/>
    <property type="match status" value="1"/>
</dbReference>
<dbReference type="Pfam" id="PF00989">
    <property type="entry name" value="PAS"/>
    <property type="match status" value="1"/>
</dbReference>
<protein>
    <recommendedName>
        <fullName evidence="2">histidine kinase</fullName>
        <ecNumber evidence="2">2.7.13.3</ecNumber>
    </recommendedName>
</protein>
<evidence type="ECO:0000256" key="7">
    <source>
        <dbReference type="ARBA" id="ARBA00022840"/>
    </source>
</evidence>
<evidence type="ECO:0000256" key="8">
    <source>
        <dbReference type="ARBA" id="ARBA00023012"/>
    </source>
</evidence>
<dbReference type="Pfam" id="PF00512">
    <property type="entry name" value="HisKA"/>
    <property type="match status" value="1"/>
</dbReference>
<dbReference type="Gene3D" id="1.10.287.130">
    <property type="match status" value="1"/>
</dbReference>
<dbReference type="PRINTS" id="PR00344">
    <property type="entry name" value="BCTRLSENSOR"/>
</dbReference>
<dbReference type="InterPro" id="IPR003594">
    <property type="entry name" value="HATPase_dom"/>
</dbReference>
<dbReference type="CDD" id="cd00075">
    <property type="entry name" value="HATPase"/>
    <property type="match status" value="1"/>
</dbReference>
<gene>
    <name evidence="12" type="ordered locus">Sfum_2495</name>
</gene>
<evidence type="ECO:0000256" key="2">
    <source>
        <dbReference type="ARBA" id="ARBA00012438"/>
    </source>
</evidence>
<evidence type="ECO:0000256" key="6">
    <source>
        <dbReference type="ARBA" id="ARBA00022777"/>
    </source>
</evidence>
<dbReference type="InterPro" id="IPR036890">
    <property type="entry name" value="HATPase_C_sf"/>
</dbReference>
<keyword evidence="5" id="KW-0547">Nucleotide-binding</keyword>
<dbReference type="RefSeq" id="WP_011699342.1">
    <property type="nucleotide sequence ID" value="NC_008554.1"/>
</dbReference>
<dbReference type="InterPro" id="IPR001610">
    <property type="entry name" value="PAC"/>
</dbReference>
<dbReference type="PROSITE" id="PS50113">
    <property type="entry name" value="PAC"/>
    <property type="match status" value="1"/>
</dbReference>
<name>A0LL72_SYNFM</name>
<accession>A0LL72</accession>
<dbReference type="InterPro" id="IPR003661">
    <property type="entry name" value="HisK_dim/P_dom"/>
</dbReference>
<dbReference type="CDD" id="cd00130">
    <property type="entry name" value="PAS"/>
    <property type="match status" value="1"/>
</dbReference>
<dbReference type="SMART" id="SM00091">
    <property type="entry name" value="PAS"/>
    <property type="match status" value="1"/>
</dbReference>
<dbReference type="InterPro" id="IPR000014">
    <property type="entry name" value="PAS"/>
</dbReference>
<organism evidence="12 13">
    <name type="scientific">Syntrophobacter fumaroxidans (strain DSM 10017 / MPOB)</name>
    <dbReference type="NCBI Taxonomy" id="335543"/>
    <lineage>
        <taxon>Bacteria</taxon>
        <taxon>Pseudomonadati</taxon>
        <taxon>Thermodesulfobacteriota</taxon>
        <taxon>Syntrophobacteria</taxon>
        <taxon>Syntrophobacterales</taxon>
        <taxon>Syntrophobacteraceae</taxon>
        <taxon>Syntrophobacter</taxon>
    </lineage>
</organism>
<feature type="domain" description="PAC" evidence="11">
    <location>
        <begin position="90"/>
        <end position="140"/>
    </location>
</feature>
<dbReference type="PANTHER" id="PTHR43065">
    <property type="entry name" value="SENSOR HISTIDINE KINASE"/>
    <property type="match status" value="1"/>
</dbReference>
<evidence type="ECO:0000256" key="1">
    <source>
        <dbReference type="ARBA" id="ARBA00000085"/>
    </source>
</evidence>
<dbReference type="Proteomes" id="UP000001784">
    <property type="component" value="Chromosome"/>
</dbReference>
<dbReference type="InterPro" id="IPR013767">
    <property type="entry name" value="PAS_fold"/>
</dbReference>
<dbReference type="InterPro" id="IPR036097">
    <property type="entry name" value="HisK_dim/P_sf"/>
</dbReference>
<dbReference type="PROSITE" id="PS50109">
    <property type="entry name" value="HIS_KIN"/>
    <property type="match status" value="1"/>
</dbReference>
<dbReference type="SMART" id="SM00388">
    <property type="entry name" value="HisKA"/>
    <property type="match status" value="1"/>
</dbReference>
<dbReference type="Pfam" id="PF02518">
    <property type="entry name" value="HATPase_c"/>
    <property type="match status" value="1"/>
</dbReference>
<proteinExistence type="predicted"/>
<dbReference type="SUPFAM" id="SSF55874">
    <property type="entry name" value="ATPase domain of HSP90 chaperone/DNA topoisomerase II/histidine kinase"/>
    <property type="match status" value="1"/>
</dbReference>
<evidence type="ECO:0000313" key="13">
    <source>
        <dbReference type="Proteomes" id="UP000001784"/>
    </source>
</evidence>
<dbReference type="STRING" id="335543.Sfum_2495"/>
<evidence type="ECO:0000256" key="5">
    <source>
        <dbReference type="ARBA" id="ARBA00022741"/>
    </source>
</evidence>
<dbReference type="EMBL" id="CP000478">
    <property type="protein sequence ID" value="ABK18174.1"/>
    <property type="molecule type" value="Genomic_DNA"/>
</dbReference>
<dbReference type="InterPro" id="IPR004358">
    <property type="entry name" value="Sig_transdc_His_kin-like_C"/>
</dbReference>
<evidence type="ECO:0000259" key="9">
    <source>
        <dbReference type="PROSITE" id="PS50109"/>
    </source>
</evidence>
<dbReference type="InterPro" id="IPR035965">
    <property type="entry name" value="PAS-like_dom_sf"/>
</dbReference>
<evidence type="ECO:0000256" key="4">
    <source>
        <dbReference type="ARBA" id="ARBA00022679"/>
    </source>
</evidence>
<dbReference type="GO" id="GO:0005524">
    <property type="term" value="F:ATP binding"/>
    <property type="evidence" value="ECO:0007669"/>
    <property type="project" value="UniProtKB-KW"/>
</dbReference>
<dbReference type="eggNOG" id="COG4191">
    <property type="taxonomic scope" value="Bacteria"/>
</dbReference>
<dbReference type="GO" id="GO:0000155">
    <property type="term" value="F:phosphorelay sensor kinase activity"/>
    <property type="evidence" value="ECO:0007669"/>
    <property type="project" value="InterPro"/>
</dbReference>
<keyword evidence="6 12" id="KW-0418">Kinase</keyword>
<dbReference type="SMART" id="SM00086">
    <property type="entry name" value="PAC"/>
    <property type="match status" value="1"/>
</dbReference>
<dbReference type="InterPro" id="IPR000700">
    <property type="entry name" value="PAS-assoc_C"/>
</dbReference>
<dbReference type="InParanoid" id="A0LL72"/>
<keyword evidence="7" id="KW-0067">ATP-binding</keyword>
<dbReference type="InterPro" id="IPR005467">
    <property type="entry name" value="His_kinase_dom"/>
</dbReference>
<evidence type="ECO:0000259" key="10">
    <source>
        <dbReference type="PROSITE" id="PS50112"/>
    </source>
</evidence>
<dbReference type="AlphaFoldDB" id="A0LL72"/>
<dbReference type="Gene3D" id="3.30.450.20">
    <property type="entry name" value="PAS domain"/>
    <property type="match status" value="1"/>
</dbReference>
<dbReference type="CDD" id="cd00082">
    <property type="entry name" value="HisKA"/>
    <property type="match status" value="1"/>
</dbReference>
<dbReference type="HOGENOM" id="CLU_000445_114_39_7"/>
<comment type="catalytic activity">
    <reaction evidence="1">
        <text>ATP + protein L-histidine = ADP + protein N-phospho-L-histidine.</text>
        <dbReference type="EC" id="2.7.13.3"/>
    </reaction>
</comment>
<dbReference type="PROSITE" id="PS50112">
    <property type="entry name" value="PAS"/>
    <property type="match status" value="1"/>
</dbReference>
<dbReference type="SMART" id="SM00387">
    <property type="entry name" value="HATPase_c"/>
    <property type="match status" value="1"/>
</dbReference>
<dbReference type="GO" id="GO:0006355">
    <property type="term" value="P:regulation of DNA-templated transcription"/>
    <property type="evidence" value="ECO:0007669"/>
    <property type="project" value="InterPro"/>
</dbReference>
<dbReference type="NCBIfam" id="TIGR00229">
    <property type="entry name" value="sensory_box"/>
    <property type="match status" value="1"/>
</dbReference>
<evidence type="ECO:0000256" key="3">
    <source>
        <dbReference type="ARBA" id="ARBA00022553"/>
    </source>
</evidence>
<keyword evidence="4 12" id="KW-0808">Transferase</keyword>
<feature type="domain" description="PAS" evidence="10">
    <location>
        <begin position="13"/>
        <end position="83"/>
    </location>
</feature>
<sequence length="363" mass="40755">MSIPEDKTVELPSEAIIRDILASVTDAVITVDENHNVVYCNQSAEKMFGWRRDEIVGRDVSPLIPDPHHDMHRQYVQRYVDTGIARVIGEARECRGQRKDGTTFPVEISYSLSRTGGHLFFTAVIRDITQRKEMEREVRFMETLADVGKAVAHIGHEIRKPLVLIGGFAGQVERCDSLRASEKDRRKLRIIMDEIKRLETLLSSLRVLTRPPSSSHKSSLSLNAVVESTLELLTPMLKDRKIQLKKDLSADRIMVHGDPNQLEQVFLNLLDNAISALRHSGTVTISSVREKDTARVVVEDDGPGIPEELQERIFDPFFTTKPDGTGLGLPICRNIIRDHGGTLTLHSSTSRGTRFIVELPLSP</sequence>
<dbReference type="EC" id="2.7.13.3" evidence="2"/>
<evidence type="ECO:0000259" key="11">
    <source>
        <dbReference type="PROSITE" id="PS50113"/>
    </source>
</evidence>